<dbReference type="InterPro" id="IPR013783">
    <property type="entry name" value="Ig-like_fold"/>
</dbReference>
<accession>A0A9L0JDT5</accession>
<keyword evidence="2" id="KW-0964">Secreted</keyword>
<dbReference type="GO" id="GO:0006958">
    <property type="term" value="P:complement activation, classical pathway"/>
    <property type="evidence" value="ECO:0007669"/>
    <property type="project" value="UniProtKB-KW"/>
</dbReference>
<evidence type="ECO:0000256" key="8">
    <source>
        <dbReference type="SAM" id="SignalP"/>
    </source>
</evidence>
<keyword evidence="7" id="KW-0395">Inflammatory response</keyword>
<dbReference type="Ensembl" id="ENSEAST00005016483.2">
    <property type="protein sequence ID" value="ENSEASP00005048172.1"/>
    <property type="gene ID" value="ENSEASG00005010586.2"/>
</dbReference>
<organism evidence="10 11">
    <name type="scientific">Equus asinus</name>
    <name type="common">Donkey</name>
    <name type="synonym">Equus africanus asinus</name>
    <dbReference type="NCBI Taxonomy" id="9793"/>
    <lineage>
        <taxon>Eukaryota</taxon>
        <taxon>Metazoa</taxon>
        <taxon>Chordata</taxon>
        <taxon>Craniata</taxon>
        <taxon>Vertebrata</taxon>
        <taxon>Euteleostomi</taxon>
        <taxon>Mammalia</taxon>
        <taxon>Eutheria</taxon>
        <taxon>Laurasiatheria</taxon>
        <taxon>Perissodactyla</taxon>
        <taxon>Equidae</taxon>
        <taxon>Equus</taxon>
    </lineage>
</organism>
<dbReference type="InterPro" id="IPR008930">
    <property type="entry name" value="Terpenoid_cyclase/PrenylTrfase"/>
</dbReference>
<dbReference type="Proteomes" id="UP000694387">
    <property type="component" value="Chromosome 20"/>
</dbReference>
<proteinExistence type="predicted"/>
<dbReference type="GeneTree" id="ENSGT00940000164135"/>
<comment type="subcellular location">
    <subcellularLocation>
        <location evidence="1">Secreted</location>
    </subcellularLocation>
</comment>
<dbReference type="InterPro" id="IPR050473">
    <property type="entry name" value="A2M/Complement_sys"/>
</dbReference>
<evidence type="ECO:0000256" key="4">
    <source>
        <dbReference type="ARBA" id="ARBA00022875"/>
    </source>
</evidence>
<dbReference type="PROSITE" id="PS01178">
    <property type="entry name" value="ANAPHYLATOXIN_2"/>
    <property type="match status" value="1"/>
</dbReference>
<evidence type="ECO:0000313" key="10">
    <source>
        <dbReference type="Ensembl" id="ENSEASP00005048172.1"/>
    </source>
</evidence>
<dbReference type="InterPro" id="IPR011625">
    <property type="entry name" value="A2M_N_BRD"/>
</dbReference>
<keyword evidence="6" id="KW-0179">Complement alternate pathway</keyword>
<dbReference type="InterPro" id="IPR011626">
    <property type="entry name" value="Alpha-macroglobulin_TED"/>
</dbReference>
<dbReference type="SMART" id="SM00104">
    <property type="entry name" value="ANATO"/>
    <property type="match status" value="1"/>
</dbReference>
<reference evidence="10 11" key="1">
    <citation type="journal article" date="2020" name="Nat. Commun.">
        <title>Donkey genomes provide new insights into domestication and selection for coat color.</title>
        <authorList>
            <person name="Wang"/>
            <person name="C."/>
            <person name="Li"/>
            <person name="H."/>
            <person name="Guo"/>
            <person name="Y."/>
            <person name="Huang"/>
            <person name="J."/>
            <person name="Sun"/>
            <person name="Y."/>
            <person name="Min"/>
            <person name="J."/>
            <person name="Wang"/>
            <person name="J."/>
            <person name="Fang"/>
            <person name="X."/>
            <person name="Zhao"/>
            <person name="Z."/>
            <person name="Wang"/>
            <person name="S."/>
            <person name="Zhang"/>
            <person name="Y."/>
            <person name="Liu"/>
            <person name="Q."/>
            <person name="Jiang"/>
            <person name="Q."/>
            <person name="Wang"/>
            <person name="X."/>
            <person name="Guo"/>
            <person name="Y."/>
            <person name="Yang"/>
            <person name="C."/>
            <person name="Wang"/>
            <person name="Y."/>
            <person name="Tian"/>
            <person name="F."/>
            <person name="Zhuang"/>
            <person name="G."/>
            <person name="Fan"/>
            <person name="Y."/>
            <person name="Gao"/>
            <person name="Q."/>
            <person name="Li"/>
            <person name="Y."/>
            <person name="Ju"/>
            <person name="Z."/>
            <person name="Li"/>
            <person name="J."/>
            <person name="Li"/>
            <person name="R."/>
            <person name="Hou"/>
            <person name="M."/>
            <person name="Yang"/>
            <person name="G."/>
            <person name="Liu"/>
            <person name="G."/>
            <person name="Liu"/>
            <person name="W."/>
            <person name="Guo"/>
            <person name="J."/>
            <person name="Pan"/>
            <person name="S."/>
            <person name="Fan"/>
            <person name="G."/>
            <person name="Zhang"/>
            <person name="W."/>
            <person name="Zhang"/>
            <person name="R."/>
            <person name="Yu"/>
            <person name="J."/>
            <person name="Zhang"/>
            <person name="X."/>
            <person name="Yin"/>
            <person name="Q."/>
            <person name="Ji"/>
            <person name="C."/>
            <person name="Jin"/>
            <person name="Y."/>
            <person name="Yue"/>
            <person name="G."/>
            <person name="Liu"/>
            <person name="M."/>
            <person name="Xu"/>
            <person name="J."/>
            <person name="Liu"/>
            <person name="S."/>
            <person name="Jordana"/>
            <person name="J."/>
            <person name="Noce"/>
            <person name="A."/>
            <person name="Amills"/>
            <person name="M."/>
            <person name="Wu"/>
            <person name="D.D."/>
            <person name="Li"/>
            <person name="S."/>
            <person name="Zhou"/>
            <person name="X. and Zhong"/>
            <person name="J."/>
        </authorList>
    </citation>
    <scope>NUCLEOTIDE SEQUENCE [LARGE SCALE GENOMIC DNA]</scope>
</reference>
<sequence>MDVPWPLGLLLVLLGTPLTHAEPLYILVTPRVLRVGSPQNIHVQAHSDCGQPLTGPLEVNLMVWDFPMKRTVVATSQLMLSQENNFMVQAPVTIPESLVFPPQRGKQYVIIRAMWAPISSSSFVEKPVLVAPHAGYIFIQTDKTIYTPEHLVQYRVFTVNHRMGPVTRTFTLDIKNPDGITVMSQDLQANRGFFVSSFRPLGTWSIEASYQSAARQKFKAAFDVKEYVLPSFEVQLKPNKTFFSLNDEALGVDIWAWYTFNELVDGYALAIFGIKQDSCRIPIQSSLQRVEISEGQGHISLRRNMLMDACQGPEKDFKEISIFVNVTVFSSGTTLTRAEISGVKIAQIPYSIKFIRTPQYFKPEMSFHFRVLVSNPDGSPASKVLVHCQEHKVYTSSNGEATRSSTHVEIWTSCLSWSENFLYIEVKTLGTEVGSNLQLSLNTNHRDSTTKDKIDRDLSQGILSLEHSWLAGILVASKMLPSFRILAFYLLPRATSQDPELVADSVWIDVNDTCMGMLKVGLKNDKRPQILEPNSRVEVKVTGDAEATVGLVSVDKAVYVLNSKHKLTQKKVWEVVEEHDIGCTAGGGKDRLAVFKDAGLDMKMSTGMDTLASSEWDCPWSPPPTCHRCSLKRNAGQRGCCCEAGLRESPVGLSREERTRHVHHGPACVAAFPSCCHLSEALTQEAREEQLLLETMDEDKDFDDIFPDDLPVRTWFPDSWLWRKITLPESGSGISHSSILVNVPDSISTWQLVAVSLKAGQGLCVSGPFKLTVKKEFFVDLKLPSSVIRNKQVQIQAVLYNFRARQAKVRVKFPYKELLCSASRREAPYRHVVVVPPTSSKTVLFVLLPLKIGKVDVEVKALGLRIKDHVKKMLLVQAGGWTELLSHSILLNPQGQTQTELVPKKDILNQMPDTEAEVFVSVQGDILGKTILGSLTPTETQQLLRLPRSCPEQMLSSLAPMIILTCYLDATGQWDKVGVEHRTQVMKNIVSGYTQMLTHRLHDGSYHSSKGSRGSTWLTSYVFRVFTLAYHTATVTTINMHTLCAVANWIITRRQAEDGRFLEKGPVIMASMQGGYQNSEADVSLTALVLIALNEGKELYIKDNLIASMKKASDFLEQRLPSIQTTFAIAIVSYALAPTNSPKANDCLDIFASHGGHWPVNDSDKNSLYTIEATAYALMQKLELGRHNETYAVIKWLLEKRELGGGFQSTQATAVAGEALTRFSQAVPFEGVQDLRVQISAPKRAFSVEWLIDQNNAYQQRSAKVRRSGADEKATQSGRGRGTVSILTMCHRSPESWEHTCNLFHLNVTLQNAPEMNKKGEETLRLRMETRFQGDREATMTIMEVSLITGFYPNQKDLKQLTSDAEMYAFQYETKTSSSDSTVVLYQEKLSHKEDTMLGFRVHRMLKAEFLQAALSTPLAARRCSSFYNLPTERSSLRKICHKDVCRCAEGEVVGTRGPGLQRDELKINSKMVDLNSAIQVDPCDDDSPG</sequence>
<dbReference type="Gene3D" id="6.20.50.160">
    <property type="match status" value="1"/>
</dbReference>
<dbReference type="SMART" id="SM01359">
    <property type="entry name" value="A2M_N_2"/>
    <property type="match status" value="1"/>
</dbReference>
<dbReference type="Gene3D" id="1.20.50.70">
    <property type="match status" value="1"/>
</dbReference>
<dbReference type="InterPro" id="IPR018081">
    <property type="entry name" value="Anaphylatoxin_comp_syst"/>
</dbReference>
<dbReference type="InterPro" id="IPR041425">
    <property type="entry name" value="C3/4/5_MG1"/>
</dbReference>
<dbReference type="GO" id="GO:0004866">
    <property type="term" value="F:endopeptidase inhibitor activity"/>
    <property type="evidence" value="ECO:0007669"/>
    <property type="project" value="InterPro"/>
</dbReference>
<dbReference type="SMART" id="SM01360">
    <property type="entry name" value="A2M"/>
    <property type="match status" value="1"/>
</dbReference>
<dbReference type="Pfam" id="PF00207">
    <property type="entry name" value="A2M"/>
    <property type="match status" value="1"/>
</dbReference>
<keyword evidence="3" id="KW-0399">Innate immunity</keyword>
<keyword evidence="5" id="KW-1015">Disulfide bond</keyword>
<dbReference type="InterPro" id="IPR036595">
    <property type="entry name" value="A-macroglobulin_rcpt-bd_sf"/>
</dbReference>
<keyword evidence="3" id="KW-0391">Immunity</keyword>
<dbReference type="InterPro" id="IPR040839">
    <property type="entry name" value="MG4"/>
</dbReference>
<dbReference type="Pfam" id="PF01821">
    <property type="entry name" value="ANATO"/>
    <property type="match status" value="1"/>
</dbReference>
<dbReference type="Pfam" id="PF01835">
    <property type="entry name" value="MG2"/>
    <property type="match status" value="1"/>
</dbReference>
<dbReference type="SMART" id="SM01361">
    <property type="entry name" value="A2M_recep"/>
    <property type="match status" value="1"/>
</dbReference>
<dbReference type="CDD" id="cd00017">
    <property type="entry name" value="ANATO"/>
    <property type="match status" value="1"/>
</dbReference>
<evidence type="ECO:0000259" key="9">
    <source>
        <dbReference type="PROSITE" id="PS01178"/>
    </source>
</evidence>
<dbReference type="GO" id="GO:0006954">
    <property type="term" value="P:inflammatory response"/>
    <property type="evidence" value="ECO:0007669"/>
    <property type="project" value="UniProtKB-KW"/>
</dbReference>
<evidence type="ECO:0000256" key="3">
    <source>
        <dbReference type="ARBA" id="ARBA00022588"/>
    </source>
</evidence>
<dbReference type="Pfam" id="PF07703">
    <property type="entry name" value="A2M_BRD"/>
    <property type="match status" value="1"/>
</dbReference>
<reference evidence="10" key="3">
    <citation type="submission" date="2025-09" db="UniProtKB">
        <authorList>
            <consortium name="Ensembl"/>
        </authorList>
    </citation>
    <scope>IDENTIFICATION</scope>
</reference>
<dbReference type="Gene3D" id="2.60.40.1930">
    <property type="match status" value="3"/>
</dbReference>
<dbReference type="Gene3D" id="2.60.40.1940">
    <property type="match status" value="1"/>
</dbReference>
<protein>
    <recommendedName>
        <fullName evidence="9">Anaphylatoxin-like domain-containing protein</fullName>
    </recommendedName>
</protein>
<keyword evidence="8" id="KW-0732">Signal</keyword>
<dbReference type="Pfam" id="PF07678">
    <property type="entry name" value="TED_complement"/>
    <property type="match status" value="1"/>
</dbReference>
<dbReference type="SUPFAM" id="SSF47686">
    <property type="entry name" value="Anaphylotoxins (complement system)"/>
    <property type="match status" value="1"/>
</dbReference>
<dbReference type="Pfam" id="PF17789">
    <property type="entry name" value="MG4"/>
    <property type="match status" value="1"/>
</dbReference>
<dbReference type="Pfam" id="PF17791">
    <property type="entry name" value="MG3"/>
    <property type="match status" value="1"/>
</dbReference>
<dbReference type="SUPFAM" id="SSF49410">
    <property type="entry name" value="Alpha-macroglobulin receptor domain"/>
    <property type="match status" value="1"/>
</dbReference>
<dbReference type="CDD" id="cd02896">
    <property type="entry name" value="complement_C3_C4_C5"/>
    <property type="match status" value="1"/>
</dbReference>
<dbReference type="Pfam" id="PF17790">
    <property type="entry name" value="MG1"/>
    <property type="match status" value="1"/>
</dbReference>
<dbReference type="InterPro" id="IPR002890">
    <property type="entry name" value="MG2"/>
</dbReference>
<dbReference type="PANTHER" id="PTHR11412">
    <property type="entry name" value="MACROGLOBULIN / COMPLEMENT"/>
    <property type="match status" value="1"/>
</dbReference>
<feature type="domain" description="Anaphylatoxin-like" evidence="9">
    <location>
        <begin position="641"/>
        <end position="676"/>
    </location>
</feature>
<dbReference type="SUPFAM" id="SSF48239">
    <property type="entry name" value="Terpenoid cyclases/Protein prenyltransferases"/>
    <property type="match status" value="1"/>
</dbReference>
<dbReference type="Gene3D" id="1.50.10.20">
    <property type="match status" value="1"/>
</dbReference>
<evidence type="ECO:0000256" key="6">
    <source>
        <dbReference type="ARBA" id="ARBA00023162"/>
    </source>
</evidence>
<dbReference type="InterPro" id="IPR001599">
    <property type="entry name" value="Macroglobln_a2"/>
</dbReference>
<dbReference type="Pfam" id="PF07677">
    <property type="entry name" value="A2M_recep"/>
    <property type="match status" value="1"/>
</dbReference>
<dbReference type="GO" id="GO:0006957">
    <property type="term" value="P:complement activation, alternative pathway"/>
    <property type="evidence" value="ECO:0007669"/>
    <property type="project" value="UniProtKB-KW"/>
</dbReference>
<dbReference type="GO" id="GO:0005615">
    <property type="term" value="C:extracellular space"/>
    <property type="evidence" value="ECO:0007669"/>
    <property type="project" value="InterPro"/>
</dbReference>
<dbReference type="InterPro" id="IPR041555">
    <property type="entry name" value="MG3"/>
</dbReference>
<evidence type="ECO:0000313" key="11">
    <source>
        <dbReference type="Proteomes" id="UP000694387"/>
    </source>
</evidence>
<dbReference type="Gene3D" id="2.20.130.20">
    <property type="match status" value="1"/>
</dbReference>
<dbReference type="InterPro" id="IPR009048">
    <property type="entry name" value="A-macroglobulin_rcpt-bd"/>
</dbReference>
<dbReference type="Gene3D" id="2.60.120.1540">
    <property type="match status" value="1"/>
</dbReference>
<dbReference type="InterPro" id="IPR000020">
    <property type="entry name" value="Anaphylatoxin/fibulin"/>
</dbReference>
<dbReference type="Gene3D" id="2.60.40.690">
    <property type="entry name" value="Alpha-macroglobulin, receptor-binding domain"/>
    <property type="match status" value="1"/>
</dbReference>
<keyword evidence="11" id="KW-1185">Reference proteome</keyword>
<evidence type="ECO:0000256" key="1">
    <source>
        <dbReference type="ARBA" id="ARBA00004613"/>
    </source>
</evidence>
<dbReference type="Gene3D" id="1.20.91.20">
    <property type="entry name" value="Anaphylotoxins (complement system)"/>
    <property type="match status" value="1"/>
</dbReference>
<dbReference type="PANTHER" id="PTHR11412:SF111">
    <property type="entry name" value="VENOM FACTOR"/>
    <property type="match status" value="1"/>
</dbReference>
<reference evidence="10" key="2">
    <citation type="submission" date="2025-08" db="UniProtKB">
        <authorList>
            <consortium name="Ensembl"/>
        </authorList>
    </citation>
    <scope>IDENTIFICATION</scope>
</reference>
<evidence type="ECO:0000256" key="5">
    <source>
        <dbReference type="ARBA" id="ARBA00023157"/>
    </source>
</evidence>
<feature type="chain" id="PRO_5040106686" description="Anaphylatoxin-like domain-containing protein" evidence="8">
    <location>
        <begin position="22"/>
        <end position="1490"/>
    </location>
</feature>
<evidence type="ECO:0000256" key="2">
    <source>
        <dbReference type="ARBA" id="ARBA00022525"/>
    </source>
</evidence>
<feature type="signal peptide" evidence="8">
    <location>
        <begin position="1"/>
        <end position="21"/>
    </location>
</feature>
<evidence type="ECO:0000256" key="7">
    <source>
        <dbReference type="ARBA" id="ARBA00023198"/>
    </source>
</evidence>
<dbReference type="Gene3D" id="2.60.40.10">
    <property type="entry name" value="Immunoglobulins"/>
    <property type="match status" value="2"/>
</dbReference>
<keyword evidence="4" id="KW-0180">Complement pathway</keyword>
<name>A0A9L0JDT5_EQUAS</name>